<protein>
    <recommendedName>
        <fullName evidence="6">tRNA(Ile)-lysidine synthase</fullName>
        <ecNumber evidence="6">6.3.4.19</ecNumber>
    </recommendedName>
    <alternativeName>
        <fullName evidence="6">tRNA(Ile)-2-lysyl-cytidine synthase</fullName>
    </alternativeName>
    <alternativeName>
        <fullName evidence="6">tRNA(Ile)-lysidine synthetase</fullName>
    </alternativeName>
</protein>
<evidence type="ECO:0000256" key="3">
    <source>
        <dbReference type="ARBA" id="ARBA00022741"/>
    </source>
</evidence>
<evidence type="ECO:0000256" key="4">
    <source>
        <dbReference type="ARBA" id="ARBA00022840"/>
    </source>
</evidence>
<comment type="caution">
    <text evidence="8">The sequence shown here is derived from an EMBL/GenBank/DDBJ whole genome shotgun (WGS) entry which is preliminary data.</text>
</comment>
<dbReference type="CDD" id="cd01992">
    <property type="entry name" value="TilS_N"/>
    <property type="match status" value="1"/>
</dbReference>
<dbReference type="GO" id="GO:0032267">
    <property type="term" value="F:tRNA(Ile)-lysidine synthase activity"/>
    <property type="evidence" value="ECO:0007669"/>
    <property type="project" value="UniProtKB-EC"/>
</dbReference>
<dbReference type="SUPFAM" id="SSF52402">
    <property type="entry name" value="Adenine nucleotide alpha hydrolases-like"/>
    <property type="match status" value="1"/>
</dbReference>
<comment type="subcellular location">
    <subcellularLocation>
        <location evidence="6">Cytoplasm</location>
    </subcellularLocation>
</comment>
<dbReference type="RefSeq" id="WP_163675431.1">
    <property type="nucleotide sequence ID" value="NZ_JAAIYP010000026.1"/>
</dbReference>
<dbReference type="InterPro" id="IPR014729">
    <property type="entry name" value="Rossmann-like_a/b/a_fold"/>
</dbReference>
<dbReference type="AlphaFoldDB" id="A0A7C9QSH4"/>
<feature type="binding site" evidence="6">
    <location>
        <begin position="31"/>
        <end position="36"/>
    </location>
    <ligand>
        <name>ATP</name>
        <dbReference type="ChEBI" id="CHEBI:30616"/>
    </ligand>
</feature>
<keyword evidence="2 6" id="KW-0819">tRNA processing</keyword>
<evidence type="ECO:0000259" key="7">
    <source>
        <dbReference type="Pfam" id="PF01171"/>
    </source>
</evidence>
<comment type="domain">
    <text evidence="6">The N-terminal region contains the highly conserved SGGXDS motif, predicted to be a P-loop motif involved in ATP binding.</text>
</comment>
<accession>A0A7C9QSH4</accession>
<dbReference type="Pfam" id="PF01171">
    <property type="entry name" value="ATP_bind_3"/>
    <property type="match status" value="1"/>
</dbReference>
<dbReference type="GO" id="GO:0005524">
    <property type="term" value="F:ATP binding"/>
    <property type="evidence" value="ECO:0007669"/>
    <property type="project" value="UniProtKB-UniRule"/>
</dbReference>
<comment type="similarity">
    <text evidence="6">Belongs to the tRNA(Ile)-lysidine synthase family.</text>
</comment>
<keyword evidence="9" id="KW-1185">Reference proteome</keyword>
<keyword evidence="4 6" id="KW-0067">ATP-binding</keyword>
<keyword evidence="1 6" id="KW-0436">Ligase</keyword>
<sequence length="438" mass="47302">MTDPLSAAEFSALMVPMGPFEARPHVAVAVSGGADSLCLALLAAQWARDLGGRATALTVDHGLRSDSAAEAEKVEQWLAARGITHHVLRWQGDKPNSDIQAAARGARYALLEQWCAAHAVLHLMLAHHRDDQAETLLLRLARGSGVDGLSAMAVVSERFSVRLLRPLLGEPRDRLAATLRCLGQEWVEDPSNRDPKFARVRVRTRLPDLAVEGVTPSRLADTARRLGRARAALEADVAAAAARWVGFHPAGFAHVADHTFAHLSDEIGLRLLARLLQAVGGGAHPPREERVESVHAMLRGGRPRAATLGGCRVVPGKERFLVCREAGRMAPEIPVLPGEEAAWDGRFRVALRADAPFGLRLGGLRAEGWSQLREQGGRGGLFSLPAPVRTTLPAIYDQQGLCEVPYLGYNREAHKESVVRWIVAAPTVPATVAGRRLV</sequence>
<evidence type="ECO:0000313" key="8">
    <source>
        <dbReference type="EMBL" id="NFV79302.1"/>
    </source>
</evidence>
<dbReference type="EMBL" id="JAAIYP010000026">
    <property type="protein sequence ID" value="NFV79302.1"/>
    <property type="molecule type" value="Genomic_DNA"/>
</dbReference>
<comment type="function">
    <text evidence="6">Ligates lysine onto the cytidine present at position 34 of the AUA codon-specific tRNA(Ile) that contains the anticodon CAU, in an ATP-dependent manner. Cytidine is converted to lysidine, thus changing the amino acid specificity of the tRNA from methionine to isoleucine.</text>
</comment>
<dbReference type="GO" id="GO:0005737">
    <property type="term" value="C:cytoplasm"/>
    <property type="evidence" value="ECO:0007669"/>
    <property type="project" value="UniProtKB-SubCell"/>
</dbReference>
<dbReference type="PANTHER" id="PTHR43033:SF1">
    <property type="entry name" value="TRNA(ILE)-LYSIDINE SYNTHASE-RELATED"/>
    <property type="match status" value="1"/>
</dbReference>
<dbReference type="GO" id="GO:0006400">
    <property type="term" value="P:tRNA modification"/>
    <property type="evidence" value="ECO:0007669"/>
    <property type="project" value="UniProtKB-UniRule"/>
</dbReference>
<evidence type="ECO:0000256" key="1">
    <source>
        <dbReference type="ARBA" id="ARBA00022598"/>
    </source>
</evidence>
<dbReference type="InterPro" id="IPR012795">
    <property type="entry name" value="tRNA_Ile_lys_synt_N"/>
</dbReference>
<proteinExistence type="inferred from homology"/>
<dbReference type="PANTHER" id="PTHR43033">
    <property type="entry name" value="TRNA(ILE)-LYSIDINE SYNTHASE-RELATED"/>
    <property type="match status" value="1"/>
</dbReference>
<evidence type="ECO:0000256" key="5">
    <source>
        <dbReference type="ARBA" id="ARBA00048539"/>
    </source>
</evidence>
<dbReference type="HAMAP" id="MF_01161">
    <property type="entry name" value="tRNA_Ile_lys_synt"/>
    <property type="match status" value="1"/>
</dbReference>
<dbReference type="InterPro" id="IPR011063">
    <property type="entry name" value="TilS/TtcA_N"/>
</dbReference>
<gene>
    <name evidence="6 8" type="primary">tilS</name>
    <name evidence="8" type="ORF">G4223_04160</name>
</gene>
<dbReference type="EC" id="6.3.4.19" evidence="6"/>
<dbReference type="Proteomes" id="UP000480684">
    <property type="component" value="Unassembled WGS sequence"/>
</dbReference>
<reference evidence="8 9" key="1">
    <citation type="submission" date="2020-02" db="EMBL/GenBank/DDBJ databases">
        <authorList>
            <person name="Dziuba M."/>
            <person name="Kuznetsov B."/>
            <person name="Mardanov A."/>
            <person name="Ravin N."/>
            <person name="Grouzdev D."/>
        </authorList>
    </citation>
    <scope>NUCLEOTIDE SEQUENCE [LARGE SCALE GENOMIC DNA]</scope>
    <source>
        <strain evidence="8 9">SpK</strain>
    </source>
</reference>
<dbReference type="InterPro" id="IPR012094">
    <property type="entry name" value="tRNA_Ile_lys_synt"/>
</dbReference>
<keyword evidence="3 6" id="KW-0547">Nucleotide-binding</keyword>
<evidence type="ECO:0000256" key="6">
    <source>
        <dbReference type="HAMAP-Rule" id="MF_01161"/>
    </source>
</evidence>
<comment type="catalytic activity">
    <reaction evidence="5 6">
        <text>cytidine(34) in tRNA(Ile2) + L-lysine + ATP = lysidine(34) in tRNA(Ile2) + AMP + diphosphate + H(+)</text>
        <dbReference type="Rhea" id="RHEA:43744"/>
        <dbReference type="Rhea" id="RHEA-COMP:10625"/>
        <dbReference type="Rhea" id="RHEA-COMP:10670"/>
        <dbReference type="ChEBI" id="CHEBI:15378"/>
        <dbReference type="ChEBI" id="CHEBI:30616"/>
        <dbReference type="ChEBI" id="CHEBI:32551"/>
        <dbReference type="ChEBI" id="CHEBI:33019"/>
        <dbReference type="ChEBI" id="CHEBI:82748"/>
        <dbReference type="ChEBI" id="CHEBI:83665"/>
        <dbReference type="ChEBI" id="CHEBI:456215"/>
        <dbReference type="EC" id="6.3.4.19"/>
    </reaction>
</comment>
<evidence type="ECO:0000256" key="2">
    <source>
        <dbReference type="ARBA" id="ARBA00022694"/>
    </source>
</evidence>
<evidence type="ECO:0000313" key="9">
    <source>
        <dbReference type="Proteomes" id="UP000480684"/>
    </source>
</evidence>
<keyword evidence="6" id="KW-0963">Cytoplasm</keyword>
<dbReference type="Gene3D" id="3.40.50.620">
    <property type="entry name" value="HUPs"/>
    <property type="match status" value="1"/>
</dbReference>
<name>A0A7C9QSH4_9PROT</name>
<feature type="domain" description="tRNA(Ile)-lysidine/2-thiocytidine synthase N-terminal" evidence="7">
    <location>
        <begin position="26"/>
        <end position="204"/>
    </location>
</feature>
<dbReference type="NCBIfam" id="TIGR02432">
    <property type="entry name" value="lysidine_TilS_N"/>
    <property type="match status" value="1"/>
</dbReference>
<organism evidence="8 9">
    <name type="scientific">Magnetospirillum aberrantis SpK</name>
    <dbReference type="NCBI Taxonomy" id="908842"/>
    <lineage>
        <taxon>Bacteria</taxon>
        <taxon>Pseudomonadati</taxon>
        <taxon>Pseudomonadota</taxon>
        <taxon>Alphaproteobacteria</taxon>
        <taxon>Rhodospirillales</taxon>
        <taxon>Rhodospirillaceae</taxon>
        <taxon>Magnetospirillum</taxon>
    </lineage>
</organism>